<dbReference type="Proteomes" id="UP000663831">
    <property type="component" value="Unassembled WGS sequence"/>
</dbReference>
<keyword evidence="6 10" id="KW-0560">Oxidoreductase</keyword>
<comment type="cofactor">
    <cofactor evidence="1 10">
        <name>thiamine diphosphate</name>
        <dbReference type="ChEBI" id="CHEBI:58937"/>
    </cofactor>
</comment>
<dbReference type="Pfam" id="PF02780">
    <property type="entry name" value="Transketolase_C"/>
    <property type="match status" value="1"/>
</dbReference>
<dbReference type="Gene3D" id="3.40.50.920">
    <property type="match status" value="1"/>
</dbReference>
<evidence type="ECO:0000256" key="9">
    <source>
        <dbReference type="ARBA" id="ARBA00023317"/>
    </source>
</evidence>
<comment type="catalytic activity">
    <reaction evidence="10">
        <text>N(6)-[(R)-lipoyl]-L-lysyl-[protein] + pyruvate + H(+) = N(6)-[(R)-S(8)-acetyldihydrolipoyl]-L-lysyl-[protein] + CO2</text>
        <dbReference type="Rhea" id="RHEA:19189"/>
        <dbReference type="Rhea" id="RHEA-COMP:10474"/>
        <dbReference type="Rhea" id="RHEA-COMP:10478"/>
        <dbReference type="ChEBI" id="CHEBI:15361"/>
        <dbReference type="ChEBI" id="CHEBI:15378"/>
        <dbReference type="ChEBI" id="CHEBI:16526"/>
        <dbReference type="ChEBI" id="CHEBI:83099"/>
        <dbReference type="ChEBI" id="CHEBI:83111"/>
        <dbReference type="EC" id="1.2.4.1"/>
    </reaction>
</comment>
<comment type="function">
    <text evidence="10">The pyruvate dehydrogenase complex catalyzes the overall conversion of pyruvate to acetyl-CoA and CO2.</text>
</comment>
<feature type="domain" description="Transketolase-like pyrimidine-binding" evidence="11">
    <location>
        <begin position="48"/>
        <end position="240"/>
    </location>
</feature>
<dbReference type="GO" id="GO:0046872">
    <property type="term" value="F:metal ion binding"/>
    <property type="evidence" value="ECO:0007669"/>
    <property type="project" value="UniProtKB-KW"/>
</dbReference>
<dbReference type="NCBIfam" id="NF006667">
    <property type="entry name" value="PRK09212.1"/>
    <property type="match status" value="1"/>
</dbReference>
<gene>
    <name evidence="12" type="ORF">RDB_LOCUS126478</name>
</gene>
<dbReference type="InterPro" id="IPR027110">
    <property type="entry name" value="PDHB_mito-type"/>
</dbReference>
<dbReference type="PANTHER" id="PTHR11624:SF96">
    <property type="entry name" value="PYRUVATE DEHYDROGENASE E1 COMPONENT SUBUNIT BETA, MITOCHONDRIAL"/>
    <property type="match status" value="1"/>
</dbReference>
<evidence type="ECO:0000313" key="13">
    <source>
        <dbReference type="Proteomes" id="UP000663831"/>
    </source>
</evidence>
<dbReference type="NCBIfam" id="NF008854">
    <property type="entry name" value="PRK11892.1"/>
    <property type="match status" value="1"/>
</dbReference>
<dbReference type="InterPro" id="IPR029061">
    <property type="entry name" value="THDP-binding"/>
</dbReference>
<accession>A0A8H3D242</accession>
<evidence type="ECO:0000256" key="4">
    <source>
        <dbReference type="ARBA" id="ARBA00022946"/>
    </source>
</evidence>
<dbReference type="GO" id="GO:0005739">
    <property type="term" value="C:mitochondrion"/>
    <property type="evidence" value="ECO:0007669"/>
    <property type="project" value="UniProtKB-SubCell"/>
</dbReference>
<evidence type="ECO:0000256" key="6">
    <source>
        <dbReference type="ARBA" id="ARBA00023002"/>
    </source>
</evidence>
<keyword evidence="3" id="KW-0479">Metal-binding</keyword>
<dbReference type="EC" id="1.2.4.1" evidence="10"/>
<organism evidence="12 13">
    <name type="scientific">Rhizoctonia solani</name>
    <dbReference type="NCBI Taxonomy" id="456999"/>
    <lineage>
        <taxon>Eukaryota</taxon>
        <taxon>Fungi</taxon>
        <taxon>Dikarya</taxon>
        <taxon>Basidiomycota</taxon>
        <taxon>Agaricomycotina</taxon>
        <taxon>Agaricomycetes</taxon>
        <taxon>Cantharellales</taxon>
        <taxon>Ceratobasidiaceae</taxon>
        <taxon>Rhizoctonia</taxon>
    </lineage>
</organism>
<dbReference type="InterPro" id="IPR033248">
    <property type="entry name" value="Transketolase_C"/>
</dbReference>
<dbReference type="FunFam" id="3.40.50.920:FF:000001">
    <property type="entry name" value="Pyruvate dehydrogenase E1 beta subunit"/>
    <property type="match status" value="1"/>
</dbReference>
<evidence type="ECO:0000256" key="8">
    <source>
        <dbReference type="ARBA" id="ARBA00023128"/>
    </source>
</evidence>
<evidence type="ECO:0000259" key="11">
    <source>
        <dbReference type="SMART" id="SM00861"/>
    </source>
</evidence>
<dbReference type="InterPro" id="IPR009014">
    <property type="entry name" value="Transketo_C/PFOR_II"/>
</dbReference>
<proteinExistence type="predicted"/>
<dbReference type="InterPro" id="IPR005475">
    <property type="entry name" value="Transketolase-like_Pyr-bd"/>
</dbReference>
<dbReference type="Gene3D" id="3.40.50.970">
    <property type="match status" value="1"/>
</dbReference>
<dbReference type="CDD" id="cd07036">
    <property type="entry name" value="TPP_PYR_E1-PDHc-beta_like"/>
    <property type="match status" value="1"/>
</dbReference>
<evidence type="ECO:0000256" key="5">
    <source>
        <dbReference type="ARBA" id="ARBA00022958"/>
    </source>
</evidence>
<dbReference type="Pfam" id="PF02779">
    <property type="entry name" value="Transket_pyr"/>
    <property type="match status" value="1"/>
</dbReference>
<dbReference type="SUPFAM" id="SSF52922">
    <property type="entry name" value="TK C-terminal domain-like"/>
    <property type="match status" value="1"/>
</dbReference>
<comment type="caution">
    <text evidence="12">The sequence shown here is derived from an EMBL/GenBank/DDBJ whole genome shotgun (WGS) entry which is preliminary data.</text>
</comment>
<evidence type="ECO:0000313" key="12">
    <source>
        <dbReference type="EMBL" id="CAE6507079.1"/>
    </source>
</evidence>
<keyword evidence="8" id="KW-0496">Mitochondrion</keyword>
<dbReference type="FunFam" id="3.40.50.970:FF:000006">
    <property type="entry name" value="Pyruvate dehydrogenase E1 component subunit beta"/>
    <property type="match status" value="1"/>
</dbReference>
<dbReference type="SMART" id="SM00861">
    <property type="entry name" value="Transket_pyr"/>
    <property type="match status" value="1"/>
</dbReference>
<sequence>MSAARAAFTRFAPALNASRLRNPVTRLPAASRILQQRRWASGGEQNTMTVREALNAAMEEEMLRDETVFIMGEEVARYNGAYKASIRTIVLARAHLTLIQVTKGLLDKFGEKRVIDTPITEMGFAGLAVGAALAGLRPICEFMTWNFAMQAIDQIVNSGGKTYYMSGGNVPCPVVFRGPNGAAAGVAAQHSQDYAAWYGSIPGLKVVSPWSAEDCKGLLKSAIRDPNPVVFLENEILYGVSFPMSQEAMSEDFLLPIGKCKVEREGSDVTIVAHSRMVSLSMEAADELAKEGIKAEVINLRSIRPLDIETIIKSVKKTNRLLIVEGGFPAFGVGSEICAQIVESDAFNYLDAPVERVTGADVPTPYAANLEALSFPDTPLIVKVAKRALYRTN</sequence>
<keyword evidence="5" id="KW-0630">Potassium</keyword>
<dbReference type="GO" id="GO:0004739">
    <property type="term" value="F:pyruvate dehydrogenase (acetyl-transferring) activity"/>
    <property type="evidence" value="ECO:0007669"/>
    <property type="project" value="UniProtKB-UniRule"/>
</dbReference>
<dbReference type="GO" id="GO:0006086">
    <property type="term" value="P:pyruvate decarboxylation to acetyl-CoA"/>
    <property type="evidence" value="ECO:0007669"/>
    <property type="project" value="InterPro"/>
</dbReference>
<comment type="subcellular location">
    <subcellularLocation>
        <location evidence="2">Mitochondrion</location>
    </subcellularLocation>
</comment>
<dbReference type="OrthoDB" id="10266385at2759"/>
<dbReference type="PANTHER" id="PTHR11624">
    <property type="entry name" value="DEHYDROGENASE RELATED"/>
    <property type="match status" value="1"/>
</dbReference>
<evidence type="ECO:0000256" key="10">
    <source>
        <dbReference type="RuleBase" id="RU364074"/>
    </source>
</evidence>
<protein>
    <recommendedName>
        <fullName evidence="10">Pyruvate dehydrogenase E1 component subunit beta</fullName>
        <ecNumber evidence="10">1.2.4.1</ecNumber>
    </recommendedName>
</protein>
<keyword evidence="9 10" id="KW-0670">Pyruvate</keyword>
<reference evidence="12" key="1">
    <citation type="submission" date="2021-01" db="EMBL/GenBank/DDBJ databases">
        <authorList>
            <person name="Kaushik A."/>
        </authorList>
    </citation>
    <scope>NUCLEOTIDE SEQUENCE</scope>
    <source>
        <strain evidence="12">AG3-1AP</strain>
    </source>
</reference>
<dbReference type="EMBL" id="CAJMWV010005028">
    <property type="protein sequence ID" value="CAE6507079.1"/>
    <property type="molecule type" value="Genomic_DNA"/>
</dbReference>
<keyword evidence="4" id="KW-0809">Transit peptide</keyword>
<dbReference type="SUPFAM" id="SSF52518">
    <property type="entry name" value="Thiamin diphosphate-binding fold (THDP-binding)"/>
    <property type="match status" value="1"/>
</dbReference>
<evidence type="ECO:0000256" key="2">
    <source>
        <dbReference type="ARBA" id="ARBA00004173"/>
    </source>
</evidence>
<evidence type="ECO:0000256" key="3">
    <source>
        <dbReference type="ARBA" id="ARBA00022723"/>
    </source>
</evidence>
<name>A0A8H3D242_9AGAM</name>
<dbReference type="AlphaFoldDB" id="A0A8H3D242"/>
<evidence type="ECO:0000256" key="1">
    <source>
        <dbReference type="ARBA" id="ARBA00001964"/>
    </source>
</evidence>
<keyword evidence="7 10" id="KW-0786">Thiamine pyrophosphate</keyword>
<evidence type="ECO:0000256" key="7">
    <source>
        <dbReference type="ARBA" id="ARBA00023052"/>
    </source>
</evidence>